<dbReference type="InterPro" id="IPR007817">
    <property type="entry name" value="Isocyanide_synthase_DIT1"/>
</dbReference>
<name>A0A378HYA4_9GAMM</name>
<reference evidence="1 2" key="1">
    <citation type="submission" date="2018-06" db="EMBL/GenBank/DDBJ databases">
        <authorList>
            <consortium name="Pathogen Informatics"/>
            <person name="Doyle S."/>
        </authorList>
    </citation>
    <scope>NUCLEOTIDE SEQUENCE [LARGE SCALE GENOMIC DNA]</scope>
    <source>
        <strain evidence="1 2">NCTC13315</strain>
    </source>
</reference>
<protein>
    <submittedName>
        <fullName evidence="1">Pyoverdine biosynthesis protein PvcA</fullName>
    </submittedName>
</protein>
<dbReference type="PANTHER" id="PTHR37285">
    <property type="entry name" value="SPORE WALL MATURATION PROTEIN DIT1"/>
    <property type="match status" value="1"/>
</dbReference>
<dbReference type="PANTHER" id="PTHR37285:SF5">
    <property type="entry name" value="SPORE WALL MATURATION PROTEIN DIT1"/>
    <property type="match status" value="1"/>
</dbReference>
<dbReference type="EMBL" id="UGNV01000001">
    <property type="protein sequence ID" value="STX27869.1"/>
    <property type="molecule type" value="Genomic_DNA"/>
</dbReference>
<dbReference type="OrthoDB" id="860574at2"/>
<keyword evidence="2" id="KW-1185">Reference proteome</keyword>
<dbReference type="RefSeq" id="WP_115301657.1">
    <property type="nucleotide sequence ID" value="NZ_CAAAHO010000006.1"/>
</dbReference>
<evidence type="ECO:0000313" key="2">
    <source>
        <dbReference type="Proteomes" id="UP000254968"/>
    </source>
</evidence>
<proteinExistence type="predicted"/>
<dbReference type="Pfam" id="PF05141">
    <property type="entry name" value="DIT1_PvcA"/>
    <property type="match status" value="1"/>
</dbReference>
<dbReference type="AlphaFoldDB" id="A0A378HYA4"/>
<accession>A0A378HYA4</accession>
<gene>
    <name evidence="1" type="ORF">NCTC13315_00390</name>
</gene>
<organism evidence="1 2">
    <name type="scientific">Legionella beliardensis</name>
    <dbReference type="NCBI Taxonomy" id="91822"/>
    <lineage>
        <taxon>Bacteria</taxon>
        <taxon>Pseudomonadati</taxon>
        <taxon>Pseudomonadota</taxon>
        <taxon>Gammaproteobacteria</taxon>
        <taxon>Legionellales</taxon>
        <taxon>Legionellaceae</taxon>
        <taxon>Legionella</taxon>
    </lineage>
</organism>
<sequence>MHEIAKHIIALLLNHKRQVKIYAKDCQGNYCVNCQEPHLFKVIQALKVQQPLILILPAFPAKSANRQKTISAKPDLGEIMGLRNLNELCKEIEQLHPLGVKLIICSDGRVFNDLVLVDDEDVDIYQQGIQAIITHNQLTHLSTFSLDDIYPHQDYERMREQLINQFGESVLSIKKRIQLDEMLLYQFNGIHRFITEDQLYLRTSMSKNQVRKEAKQIAYDVLRRSNAWSNLLAMNFPQAIRLSIHPQPCGSEKLGIQFLPAANCWATPWHNVLLKNRQCWQLVKRIEAERLGATLKQDHYVLEDYA</sequence>
<dbReference type="Proteomes" id="UP000254968">
    <property type="component" value="Unassembled WGS sequence"/>
</dbReference>
<evidence type="ECO:0000313" key="1">
    <source>
        <dbReference type="EMBL" id="STX27869.1"/>
    </source>
</evidence>